<evidence type="ECO:0008006" key="3">
    <source>
        <dbReference type="Google" id="ProtNLM"/>
    </source>
</evidence>
<gene>
    <name evidence="1" type="ORF">A5CPEGH6_09540</name>
</gene>
<evidence type="ECO:0000313" key="2">
    <source>
        <dbReference type="Proteomes" id="UP000319374"/>
    </source>
</evidence>
<keyword evidence="2" id="KW-1185">Reference proteome</keyword>
<accession>A0A4Y1X1C8</accession>
<evidence type="ECO:0000313" key="1">
    <source>
        <dbReference type="EMBL" id="BBL06316.1"/>
    </source>
</evidence>
<reference evidence="2" key="1">
    <citation type="submission" date="2019-06" db="EMBL/GenBank/DDBJ databases">
        <title>Alistipes onderdonkii subsp. vulgaris subsp. nov., Alistipes dispar sp. nov. and Alistipes communis sp. nov., isolated from human faeces, and creation of Alistipes onderdonkii subsp. onderdonkii subsp. nov.</title>
        <authorList>
            <person name="Sakamoto M."/>
            <person name="Ikeyama N."/>
            <person name="Ogata Y."/>
            <person name="Suda W."/>
            <person name="Iino T."/>
            <person name="Hattori M."/>
            <person name="Ohkuma M."/>
        </authorList>
    </citation>
    <scope>NUCLEOTIDE SEQUENCE [LARGE SCALE GENOMIC DNA]</scope>
    <source>
        <strain evidence="2">5CPEGH6</strain>
    </source>
</reference>
<dbReference type="Proteomes" id="UP000319374">
    <property type="component" value="Chromosome"/>
</dbReference>
<protein>
    <recommendedName>
        <fullName evidence="3">Transcriptional regulator</fullName>
    </recommendedName>
</protein>
<name>A0A4Y1X1C8_9BACT</name>
<proteinExistence type="predicted"/>
<dbReference type="AlphaFoldDB" id="A0A4Y1X1C8"/>
<sequence>MESEKKNGPDAAELLRVREFCRTLEGAAANLPDDVRAALYRPCAEACVKGSVLEEQRRQFLECGGDLDRQYARYGRSAYFFADVVEPGRVYEMGYPRCLCPQVAAGFVETPAHCECSRQSILYVLRELLPGRRIRVETLRTVLSGGGECRFRVTVG</sequence>
<dbReference type="GeneID" id="98672933"/>
<dbReference type="EMBL" id="AP019736">
    <property type="protein sequence ID" value="BBL06316.1"/>
    <property type="molecule type" value="Genomic_DNA"/>
</dbReference>
<dbReference type="KEGG" id="ada:A5CPEGH6_09540"/>
<organism evidence="1 2">
    <name type="scientific">Alistipes dispar</name>
    <dbReference type="NCBI Taxonomy" id="2585119"/>
    <lineage>
        <taxon>Bacteria</taxon>
        <taxon>Pseudomonadati</taxon>
        <taxon>Bacteroidota</taxon>
        <taxon>Bacteroidia</taxon>
        <taxon>Bacteroidales</taxon>
        <taxon>Rikenellaceae</taxon>
        <taxon>Alistipes</taxon>
    </lineage>
</organism>
<dbReference type="RefSeq" id="WP_198418194.1">
    <property type="nucleotide sequence ID" value="NZ_AP019736.1"/>
</dbReference>